<dbReference type="PANTHER" id="PTHR42776:SF27">
    <property type="entry name" value="DIPEPTIDYL PEPTIDASE FAMILY MEMBER 6"/>
    <property type="match status" value="1"/>
</dbReference>
<accession>X1UY11</accession>
<dbReference type="InterPro" id="IPR001375">
    <property type="entry name" value="Peptidase_S9_cat"/>
</dbReference>
<evidence type="ECO:0000313" key="3">
    <source>
        <dbReference type="EMBL" id="GAJ22398.1"/>
    </source>
</evidence>
<feature type="domain" description="Peptidase S9 prolyl oligopeptidase catalytic" evidence="2">
    <location>
        <begin position="19"/>
        <end position="61"/>
    </location>
</feature>
<organism evidence="3">
    <name type="scientific">marine sediment metagenome</name>
    <dbReference type="NCBI Taxonomy" id="412755"/>
    <lineage>
        <taxon>unclassified sequences</taxon>
        <taxon>metagenomes</taxon>
        <taxon>ecological metagenomes</taxon>
    </lineage>
</organism>
<feature type="non-terminal residue" evidence="3">
    <location>
        <position position="1"/>
    </location>
</feature>
<dbReference type="Gene3D" id="3.40.50.1820">
    <property type="entry name" value="alpha/beta hydrolase"/>
    <property type="match status" value="1"/>
</dbReference>
<protein>
    <recommendedName>
        <fullName evidence="2">Peptidase S9 prolyl oligopeptidase catalytic domain-containing protein</fullName>
    </recommendedName>
</protein>
<dbReference type="AlphaFoldDB" id="X1UY11"/>
<dbReference type="PANTHER" id="PTHR42776">
    <property type="entry name" value="SERINE PEPTIDASE S9 FAMILY MEMBER"/>
    <property type="match status" value="1"/>
</dbReference>
<name>X1UY11_9ZZZZ</name>
<gene>
    <name evidence="3" type="ORF">S12H4_55649</name>
</gene>
<reference evidence="3" key="1">
    <citation type="journal article" date="2014" name="Front. Microbiol.">
        <title>High frequency of phylogenetically diverse reductive dehalogenase-homologous genes in deep subseafloor sedimentary metagenomes.</title>
        <authorList>
            <person name="Kawai M."/>
            <person name="Futagami T."/>
            <person name="Toyoda A."/>
            <person name="Takaki Y."/>
            <person name="Nishi S."/>
            <person name="Hori S."/>
            <person name="Arai W."/>
            <person name="Tsubouchi T."/>
            <person name="Morono Y."/>
            <person name="Uchiyama I."/>
            <person name="Ito T."/>
            <person name="Fujiyama A."/>
            <person name="Inagaki F."/>
            <person name="Takami H."/>
        </authorList>
    </citation>
    <scope>NUCLEOTIDE SEQUENCE</scope>
    <source>
        <strain evidence="3">Expedition CK06-06</strain>
    </source>
</reference>
<proteinExistence type="predicted"/>
<dbReference type="InterPro" id="IPR029058">
    <property type="entry name" value="AB_hydrolase_fold"/>
</dbReference>
<evidence type="ECO:0000256" key="1">
    <source>
        <dbReference type="ARBA" id="ARBA00022801"/>
    </source>
</evidence>
<comment type="caution">
    <text evidence="3">The sequence shown here is derived from an EMBL/GenBank/DDBJ whole genome shotgun (WGS) entry which is preliminary data.</text>
</comment>
<dbReference type="GO" id="GO:0006508">
    <property type="term" value="P:proteolysis"/>
    <property type="evidence" value="ECO:0007669"/>
    <property type="project" value="InterPro"/>
</dbReference>
<dbReference type="Pfam" id="PF00326">
    <property type="entry name" value="Peptidase_S9"/>
    <property type="match status" value="1"/>
</dbReference>
<dbReference type="EMBL" id="BARW01035720">
    <property type="protein sequence ID" value="GAJ22398.1"/>
    <property type="molecule type" value="Genomic_DNA"/>
</dbReference>
<keyword evidence="1" id="KW-0378">Hydrolase</keyword>
<sequence>KLPVVINPHGGPWYRDYWGYNPEVQFLANRGYAVLQMNFRGSTGYGREFWELGFKEWGKKSLVFLNFPGRANR</sequence>
<dbReference type="GO" id="GO:0004252">
    <property type="term" value="F:serine-type endopeptidase activity"/>
    <property type="evidence" value="ECO:0007669"/>
    <property type="project" value="TreeGrafter"/>
</dbReference>
<evidence type="ECO:0000259" key="2">
    <source>
        <dbReference type="Pfam" id="PF00326"/>
    </source>
</evidence>
<dbReference type="SUPFAM" id="SSF53474">
    <property type="entry name" value="alpha/beta-Hydrolases"/>
    <property type="match status" value="1"/>
</dbReference>